<keyword evidence="3" id="KW-1185">Reference proteome</keyword>
<evidence type="ECO:0000313" key="3">
    <source>
        <dbReference type="Proteomes" id="UP000323386"/>
    </source>
</evidence>
<dbReference type="EMBL" id="OOIP01000018">
    <property type="protein sequence ID" value="SPO40185.1"/>
    <property type="molecule type" value="Genomic_DNA"/>
</dbReference>
<organism evidence="2 3">
    <name type="scientific">Pseudozyma flocculosa</name>
    <dbReference type="NCBI Taxonomy" id="84751"/>
    <lineage>
        <taxon>Eukaryota</taxon>
        <taxon>Fungi</taxon>
        <taxon>Dikarya</taxon>
        <taxon>Basidiomycota</taxon>
        <taxon>Ustilaginomycotina</taxon>
        <taxon>Ustilaginomycetes</taxon>
        <taxon>Ustilaginales</taxon>
        <taxon>Ustilaginaceae</taxon>
        <taxon>Pseudozyma</taxon>
    </lineage>
</organism>
<accession>A0A5C3F978</accession>
<feature type="region of interest" description="Disordered" evidence="1">
    <location>
        <begin position="1"/>
        <end position="32"/>
    </location>
</feature>
<dbReference type="Proteomes" id="UP000323386">
    <property type="component" value="Unassembled WGS sequence"/>
</dbReference>
<feature type="compositionally biased region" description="Basic and acidic residues" evidence="1">
    <location>
        <begin position="10"/>
        <end position="28"/>
    </location>
</feature>
<reference evidence="2 3" key="1">
    <citation type="submission" date="2018-03" db="EMBL/GenBank/DDBJ databases">
        <authorList>
            <person name="Guldener U."/>
        </authorList>
    </citation>
    <scope>NUCLEOTIDE SEQUENCE [LARGE SCALE GENOMIC DNA]</scope>
    <source>
        <strain evidence="2 3">DAOM196992</strain>
    </source>
</reference>
<sequence length="153" mass="17274">MQPLWPSTRTRSEWHQDTGIGRQDERRVTRQQPTVDRWWQHRESKAARGRSQVGAIAYALGPVWCKRDPTQAELRPVSRFLTAVQARARKRGAQATRPVVVLRSRCCHGGRLCNTPRLLYLHVSDGSGPREYLDGSQVVASRPLARPLAASAQ</sequence>
<gene>
    <name evidence="2" type="ORF">PSFLO_05667</name>
</gene>
<evidence type="ECO:0000313" key="2">
    <source>
        <dbReference type="EMBL" id="SPO40185.1"/>
    </source>
</evidence>
<protein>
    <submittedName>
        <fullName evidence="2">Uncharacterized protein</fullName>
    </submittedName>
</protein>
<proteinExistence type="predicted"/>
<evidence type="ECO:0000256" key="1">
    <source>
        <dbReference type="SAM" id="MobiDB-lite"/>
    </source>
</evidence>
<dbReference type="AlphaFoldDB" id="A0A5C3F978"/>
<name>A0A5C3F978_9BASI</name>